<sequence length="352" mass="38124">MESVTKRFGVLTAGGDCPGLNAAMRGLAKTAMGKYNMEIVGFYEGYRGLVNNNAKLMTETDFSGILHKGGSILGSSRERPFKDPEKVKKMVETYKKWELDCLVVLGGNGTQKRGYWLSKEGCNVIGLPKTIDNDIYGNDISFGFHSALEFCTDALDRLHTTASSHKRVLIAEIMGNSAGWLALYAGLAGGADVIIIPEIPYDIKKIKKHVEKRMSSKNPFCVIAVAEGAVSIDEANLTKKELKKKRKKSGLSAGYRVSKELNAISDFESRVSVLGYLQRGGTPTGYDRVISTQFGVKGAELLAKGKYNKMVAAKGLNVVSIPLEEVAEKVQIVPVDNIAIKSAKATGISFGD</sequence>
<dbReference type="PIRSF" id="PIRSF000532">
    <property type="entry name" value="ATP_PFK_prok"/>
    <property type="match status" value="1"/>
</dbReference>
<dbReference type="Gene3D" id="3.40.50.450">
    <property type="match status" value="1"/>
</dbReference>
<dbReference type="InterPro" id="IPR035966">
    <property type="entry name" value="PKF_sf"/>
</dbReference>
<dbReference type="PANTHER" id="PTHR13697">
    <property type="entry name" value="PHOSPHOFRUCTOKINASE"/>
    <property type="match status" value="1"/>
</dbReference>
<dbReference type="GO" id="GO:0005524">
    <property type="term" value="F:ATP binding"/>
    <property type="evidence" value="ECO:0007669"/>
    <property type="project" value="UniProtKB-KW"/>
</dbReference>
<comment type="catalytic activity">
    <reaction evidence="9">
        <text>beta-D-fructose 6-phosphate + ATP = beta-D-fructose 1,6-bisphosphate + ADP + H(+)</text>
        <dbReference type="Rhea" id="RHEA:16109"/>
        <dbReference type="ChEBI" id="CHEBI:15378"/>
        <dbReference type="ChEBI" id="CHEBI:30616"/>
        <dbReference type="ChEBI" id="CHEBI:32966"/>
        <dbReference type="ChEBI" id="CHEBI:57634"/>
        <dbReference type="ChEBI" id="CHEBI:456216"/>
        <dbReference type="EC" id="2.7.1.11"/>
    </reaction>
</comment>
<dbReference type="PRINTS" id="PR00476">
    <property type="entry name" value="PHFRCTKINASE"/>
</dbReference>
<dbReference type="GO" id="GO:0048029">
    <property type="term" value="F:monosaccharide binding"/>
    <property type="evidence" value="ECO:0007669"/>
    <property type="project" value="TreeGrafter"/>
</dbReference>
<feature type="binding site" evidence="9">
    <location>
        <begin position="77"/>
        <end position="78"/>
    </location>
    <ligand>
        <name>ATP</name>
        <dbReference type="ChEBI" id="CHEBI:30616"/>
    </ligand>
</feature>
<dbReference type="GO" id="GO:0046872">
    <property type="term" value="F:metal ion binding"/>
    <property type="evidence" value="ECO:0007669"/>
    <property type="project" value="UniProtKB-KW"/>
</dbReference>
<feature type="binding site" description="in other chain" evidence="9">
    <location>
        <begin position="276"/>
        <end position="279"/>
    </location>
    <ligand>
        <name>substrate</name>
        <note>ligand shared between dimeric partners</note>
    </ligand>
</feature>
<dbReference type="InterPro" id="IPR012829">
    <property type="entry name" value="Phosphofructokinase_III"/>
</dbReference>
<comment type="caution">
    <text evidence="9">Lacks conserved residue(s) required for the propagation of feature annotation.</text>
</comment>
<dbReference type="InterPro" id="IPR012003">
    <property type="entry name" value="ATP_PFK_prok-type"/>
</dbReference>
<keyword evidence="12" id="KW-1185">Reference proteome</keyword>
<dbReference type="GO" id="GO:0005945">
    <property type="term" value="C:6-phosphofructokinase complex"/>
    <property type="evidence" value="ECO:0007669"/>
    <property type="project" value="TreeGrafter"/>
</dbReference>
<comment type="subcellular location">
    <subcellularLocation>
        <location evidence="9">Cytoplasm</location>
    </subcellularLocation>
</comment>
<keyword evidence="9" id="KW-0547">Nucleotide-binding</keyword>
<comment type="pathway">
    <text evidence="2 9">Carbohydrate degradation; glycolysis; D-glyceraldehyde 3-phosphate and glycerone phosphate from D-glucose: step 3/4.</text>
</comment>
<dbReference type="SUPFAM" id="SSF53784">
    <property type="entry name" value="Phosphofructokinase"/>
    <property type="match status" value="1"/>
</dbReference>
<dbReference type="GO" id="GO:0030388">
    <property type="term" value="P:fructose 1,6-bisphosphate metabolic process"/>
    <property type="evidence" value="ECO:0007669"/>
    <property type="project" value="TreeGrafter"/>
</dbReference>
<keyword evidence="5 9" id="KW-0479">Metal-binding</keyword>
<proteinExistence type="inferred from homology"/>
<dbReference type="AlphaFoldDB" id="A0AA46DZX3"/>
<accession>A0AA46DZX3</accession>
<keyword evidence="8 9" id="KW-0324">Glycolysis</keyword>
<dbReference type="Proteomes" id="UP000294678">
    <property type="component" value="Unassembled WGS sequence"/>
</dbReference>
<keyword evidence="4 9" id="KW-0808">Transferase</keyword>
<dbReference type="GO" id="GO:0061621">
    <property type="term" value="P:canonical glycolysis"/>
    <property type="evidence" value="ECO:0007669"/>
    <property type="project" value="TreeGrafter"/>
</dbReference>
<dbReference type="Gene3D" id="3.40.50.460">
    <property type="entry name" value="Phosphofructokinase domain"/>
    <property type="match status" value="1"/>
</dbReference>
<keyword evidence="6 9" id="KW-0418">Kinase</keyword>
<organism evidence="11 12">
    <name type="scientific">Hypnocyclicus thermotrophus</name>
    <dbReference type="NCBI Taxonomy" id="1627895"/>
    <lineage>
        <taxon>Bacteria</taxon>
        <taxon>Fusobacteriati</taxon>
        <taxon>Fusobacteriota</taxon>
        <taxon>Fusobacteriia</taxon>
        <taxon>Fusobacteriales</taxon>
        <taxon>Fusobacteriaceae</taxon>
        <taxon>Hypnocyclicus</taxon>
    </lineage>
</organism>
<feature type="site" description="Important for substrate specificity; cannot use PPi as phosphoryl donor" evidence="9">
    <location>
        <position position="109"/>
    </location>
</feature>
<evidence type="ECO:0000256" key="1">
    <source>
        <dbReference type="ARBA" id="ARBA00001946"/>
    </source>
</evidence>
<dbReference type="PANTHER" id="PTHR13697:SF52">
    <property type="entry name" value="ATP-DEPENDENT 6-PHOSPHOFRUCTOKINASE 3"/>
    <property type="match status" value="1"/>
</dbReference>
<evidence type="ECO:0000313" key="12">
    <source>
        <dbReference type="Proteomes" id="UP000294678"/>
    </source>
</evidence>
<comment type="subunit">
    <text evidence="9">Homodimer or homotetramer.</text>
</comment>
<feature type="binding site" evidence="9">
    <location>
        <position position="108"/>
    </location>
    <ligand>
        <name>Mg(2+)</name>
        <dbReference type="ChEBI" id="CHEBI:18420"/>
        <note>catalytic</note>
    </ligand>
</feature>
<protein>
    <recommendedName>
        <fullName evidence="9">ATP-dependent 6-phosphofructokinase</fullName>
        <shortName evidence="9">ATP-PFK</shortName>
        <shortName evidence="9">Phosphofructokinase</shortName>
        <ecNumber evidence="9">2.7.1.11</ecNumber>
    </recommendedName>
    <alternativeName>
        <fullName evidence="9">Phosphohexokinase</fullName>
    </alternativeName>
</protein>
<feature type="binding site" description="in other chain" evidence="9">
    <location>
        <begin position="130"/>
        <end position="132"/>
    </location>
    <ligand>
        <name>substrate</name>
        <note>ligand shared between dimeric partners</note>
    </ligand>
</feature>
<feature type="binding site" description="in other chain" evidence="9">
    <location>
        <position position="227"/>
    </location>
    <ligand>
        <name>substrate</name>
        <note>ligand shared between dimeric partners</note>
    </ligand>
</feature>
<dbReference type="EMBL" id="SOBG01000002">
    <property type="protein sequence ID" value="TDT72004.1"/>
    <property type="molecule type" value="Genomic_DNA"/>
</dbReference>
<evidence type="ECO:0000256" key="3">
    <source>
        <dbReference type="ARBA" id="ARBA00022490"/>
    </source>
</evidence>
<dbReference type="RefSeq" id="WP_134112591.1">
    <property type="nucleotide sequence ID" value="NZ_SOBG01000002.1"/>
</dbReference>
<dbReference type="InterPro" id="IPR000023">
    <property type="entry name" value="Phosphofructokinase_dom"/>
</dbReference>
<reference evidence="11 12" key="1">
    <citation type="submission" date="2019-03" db="EMBL/GenBank/DDBJ databases">
        <title>Genomic Encyclopedia of Type Strains, Phase IV (KMG-IV): sequencing the most valuable type-strain genomes for metagenomic binning, comparative biology and taxonomic classification.</title>
        <authorList>
            <person name="Goeker M."/>
        </authorList>
    </citation>
    <scope>NUCLEOTIDE SEQUENCE [LARGE SCALE GENOMIC DNA]</scope>
    <source>
        <strain evidence="11 12">DSM 100055</strain>
    </source>
</reference>
<dbReference type="GO" id="GO:0070095">
    <property type="term" value="F:fructose-6-phosphate binding"/>
    <property type="evidence" value="ECO:0007669"/>
    <property type="project" value="TreeGrafter"/>
</dbReference>
<keyword evidence="9" id="KW-0067">ATP-binding</keyword>
<dbReference type="GO" id="GO:0006002">
    <property type="term" value="P:fructose 6-phosphate metabolic process"/>
    <property type="evidence" value="ECO:0007669"/>
    <property type="project" value="InterPro"/>
</dbReference>
<keyword evidence="3 9" id="KW-0963">Cytoplasm</keyword>
<feature type="active site" description="Proton acceptor" evidence="9">
    <location>
        <position position="132"/>
    </location>
</feature>
<dbReference type="InterPro" id="IPR022953">
    <property type="entry name" value="ATP_PFK"/>
</dbReference>
<gene>
    <name evidence="9" type="primary">pfkA</name>
    <name evidence="11" type="ORF">EV215_0699</name>
</gene>
<name>A0AA46DZX3_9FUSO</name>
<dbReference type="GO" id="GO:0016208">
    <property type="term" value="F:AMP binding"/>
    <property type="evidence" value="ECO:0007669"/>
    <property type="project" value="TreeGrafter"/>
</dbReference>
<evidence type="ECO:0000256" key="7">
    <source>
        <dbReference type="ARBA" id="ARBA00022842"/>
    </source>
</evidence>
<dbReference type="NCBIfam" id="NF002872">
    <property type="entry name" value="PRK03202.1"/>
    <property type="match status" value="1"/>
</dbReference>
<comment type="function">
    <text evidence="9">Catalyzes the phosphorylation of D-fructose 6-phosphate to fructose 1,6-bisphosphate by ATP, the first committing step of glycolysis.</text>
</comment>
<dbReference type="GO" id="GO:0003872">
    <property type="term" value="F:6-phosphofructokinase activity"/>
    <property type="evidence" value="ECO:0007669"/>
    <property type="project" value="UniProtKB-UniRule"/>
</dbReference>
<comment type="caution">
    <text evidence="11">The sequence shown here is derived from an EMBL/GenBank/DDBJ whole genome shotgun (WGS) entry which is preliminary data.</text>
</comment>
<dbReference type="Pfam" id="PF00365">
    <property type="entry name" value="PFK"/>
    <property type="match status" value="1"/>
</dbReference>
<dbReference type="HAMAP" id="MF_01976">
    <property type="entry name" value="Phosphofructokinase_III"/>
    <property type="match status" value="1"/>
</dbReference>
<comment type="cofactor">
    <cofactor evidence="1 9">
        <name>Mg(2+)</name>
        <dbReference type="ChEBI" id="CHEBI:18420"/>
    </cofactor>
</comment>
<evidence type="ECO:0000256" key="4">
    <source>
        <dbReference type="ARBA" id="ARBA00022679"/>
    </source>
</evidence>
<evidence type="ECO:0000259" key="10">
    <source>
        <dbReference type="Pfam" id="PF00365"/>
    </source>
</evidence>
<evidence type="ECO:0000256" key="8">
    <source>
        <dbReference type="ARBA" id="ARBA00023152"/>
    </source>
</evidence>
<evidence type="ECO:0000313" key="11">
    <source>
        <dbReference type="EMBL" id="TDT72004.1"/>
    </source>
</evidence>
<feature type="binding site" evidence="9">
    <location>
        <begin position="107"/>
        <end position="110"/>
    </location>
    <ligand>
        <name>ATP</name>
        <dbReference type="ChEBI" id="CHEBI:30616"/>
    </ligand>
</feature>
<dbReference type="EC" id="2.7.1.11" evidence="9"/>
<dbReference type="GO" id="GO:0042802">
    <property type="term" value="F:identical protein binding"/>
    <property type="evidence" value="ECO:0007669"/>
    <property type="project" value="TreeGrafter"/>
</dbReference>
<feature type="binding site" evidence="9">
    <location>
        <position position="15"/>
    </location>
    <ligand>
        <name>ATP</name>
        <dbReference type="ChEBI" id="CHEBI:30616"/>
    </ligand>
</feature>
<evidence type="ECO:0000256" key="6">
    <source>
        <dbReference type="ARBA" id="ARBA00022777"/>
    </source>
</evidence>
<dbReference type="GO" id="GO:0047334">
    <property type="term" value="F:diphosphate-fructose-6-phosphate 1-phosphotransferase activity"/>
    <property type="evidence" value="ECO:0007669"/>
    <property type="project" value="InterPro"/>
</dbReference>
<evidence type="ECO:0000256" key="2">
    <source>
        <dbReference type="ARBA" id="ARBA00004679"/>
    </source>
</evidence>
<feature type="binding site" evidence="9">
    <location>
        <position position="270"/>
    </location>
    <ligand>
        <name>substrate</name>
        <note>ligand shared between dimeric partners</note>
    </ligand>
</feature>
<evidence type="ECO:0000256" key="9">
    <source>
        <dbReference type="HAMAP-Rule" id="MF_01976"/>
    </source>
</evidence>
<comment type="similarity">
    <text evidence="9">Belongs to the phosphofructokinase type A (PFKA) family. Mixed-substrate PFK group III subfamily.</text>
</comment>
<keyword evidence="7 9" id="KW-0460">Magnesium</keyword>
<feature type="binding site" evidence="9">
    <location>
        <position position="167"/>
    </location>
    <ligand>
        <name>substrate</name>
        <note>ligand shared between dimeric partners</note>
    </ligand>
</feature>
<feature type="domain" description="Phosphofructokinase" evidence="10">
    <location>
        <begin position="7"/>
        <end position="301"/>
    </location>
</feature>
<evidence type="ECO:0000256" key="5">
    <source>
        <dbReference type="ARBA" id="ARBA00022723"/>
    </source>
</evidence>